<dbReference type="Proteomes" id="UP000475862">
    <property type="component" value="Unassembled WGS sequence"/>
</dbReference>
<accession>A0A6G0TQJ7</accession>
<gene>
    <name evidence="2" type="ORF">AGLY_007346</name>
</gene>
<proteinExistence type="predicted"/>
<keyword evidence="3" id="KW-1185">Reference proteome</keyword>
<comment type="caution">
    <text evidence="2">The sequence shown here is derived from an EMBL/GenBank/DDBJ whole genome shotgun (WGS) entry which is preliminary data.</text>
</comment>
<keyword evidence="1" id="KW-0812">Transmembrane</keyword>
<feature type="transmembrane region" description="Helical" evidence="1">
    <location>
        <begin position="159"/>
        <end position="187"/>
    </location>
</feature>
<reference evidence="2 3" key="1">
    <citation type="submission" date="2019-08" db="EMBL/GenBank/DDBJ databases">
        <title>The genome of the soybean aphid Biotype 1, its phylome, world population structure and adaptation to the North American continent.</title>
        <authorList>
            <person name="Giordano R."/>
            <person name="Donthu R.K."/>
            <person name="Hernandez A.G."/>
            <person name="Wright C.L."/>
            <person name="Zimin A.V."/>
        </authorList>
    </citation>
    <scope>NUCLEOTIDE SEQUENCE [LARGE SCALE GENOMIC DNA]</scope>
    <source>
        <tissue evidence="2">Whole aphids</tissue>
    </source>
</reference>
<keyword evidence="1" id="KW-1133">Transmembrane helix</keyword>
<dbReference type="EMBL" id="VYZN01000023">
    <property type="protein sequence ID" value="KAE9536557.1"/>
    <property type="molecule type" value="Genomic_DNA"/>
</dbReference>
<dbReference type="AlphaFoldDB" id="A0A6G0TQJ7"/>
<keyword evidence="1" id="KW-0472">Membrane</keyword>
<name>A0A6G0TQJ7_APHGL</name>
<protein>
    <submittedName>
        <fullName evidence="2">Uncharacterized protein</fullName>
    </submittedName>
</protein>
<organism evidence="2 3">
    <name type="scientific">Aphis glycines</name>
    <name type="common">Soybean aphid</name>
    <dbReference type="NCBI Taxonomy" id="307491"/>
    <lineage>
        <taxon>Eukaryota</taxon>
        <taxon>Metazoa</taxon>
        <taxon>Ecdysozoa</taxon>
        <taxon>Arthropoda</taxon>
        <taxon>Hexapoda</taxon>
        <taxon>Insecta</taxon>
        <taxon>Pterygota</taxon>
        <taxon>Neoptera</taxon>
        <taxon>Paraneoptera</taxon>
        <taxon>Hemiptera</taxon>
        <taxon>Sternorrhyncha</taxon>
        <taxon>Aphidomorpha</taxon>
        <taxon>Aphidoidea</taxon>
        <taxon>Aphididae</taxon>
        <taxon>Aphidini</taxon>
        <taxon>Aphis</taxon>
        <taxon>Aphis</taxon>
    </lineage>
</organism>
<evidence type="ECO:0000256" key="1">
    <source>
        <dbReference type="SAM" id="Phobius"/>
    </source>
</evidence>
<evidence type="ECO:0000313" key="2">
    <source>
        <dbReference type="EMBL" id="KAE9536557.1"/>
    </source>
</evidence>
<sequence length="196" mass="22505">MLPLMYDKLGINNAFLRQEPMFKFFIRKLSNFRACGKSLSVSLRNPGVRVESGSLCNFKVRCIVILRLSCINSLKNTHLIHTSSYFTNQDRSYSFTTKAGMALMKPTNLLLLMTRTPTCHSFNHPGGKLHTHFRHWLSVPKTILFINSRWQSSFLNSSVLSALFCLNIIFTVSISYLIEMLISKLIIDKLARILKR</sequence>
<evidence type="ECO:0000313" key="3">
    <source>
        <dbReference type="Proteomes" id="UP000475862"/>
    </source>
</evidence>